<dbReference type="PROSITE" id="PS51194">
    <property type="entry name" value="HELICASE_CTER"/>
    <property type="match status" value="1"/>
</dbReference>
<dbReference type="CDD" id="cd18804">
    <property type="entry name" value="SF2_C_priA"/>
    <property type="match status" value="1"/>
</dbReference>
<dbReference type="PROSITE" id="PS51192">
    <property type="entry name" value="HELICASE_ATP_BIND_1"/>
    <property type="match status" value="1"/>
</dbReference>
<dbReference type="RefSeq" id="WP_067649328.1">
    <property type="nucleotide sequence ID" value="NZ_CP015249.1"/>
</dbReference>
<keyword evidence="5 12" id="KW-0378">Hydrolase</keyword>
<dbReference type="GO" id="GO:0003677">
    <property type="term" value="F:DNA binding"/>
    <property type="evidence" value="ECO:0007669"/>
    <property type="project" value="UniProtKB-UniRule"/>
</dbReference>
<feature type="binding site" evidence="12">
    <location>
        <position position="485"/>
    </location>
    <ligand>
        <name>Zn(2+)</name>
        <dbReference type="ChEBI" id="CHEBI:29105"/>
        <label>1</label>
    </ligand>
</feature>
<keyword evidence="3 12" id="KW-0479">Metal-binding</keyword>
<organism evidence="15 16">
    <name type="scientific">Dokdonella koreensis DS-123</name>
    <dbReference type="NCBI Taxonomy" id="1300342"/>
    <lineage>
        <taxon>Bacteria</taxon>
        <taxon>Pseudomonadati</taxon>
        <taxon>Pseudomonadota</taxon>
        <taxon>Gammaproteobacteria</taxon>
        <taxon>Lysobacterales</taxon>
        <taxon>Rhodanobacteraceae</taxon>
        <taxon>Dokdonella</taxon>
    </lineage>
</organism>
<comment type="similarity">
    <text evidence="12">Belongs to the helicase family. PriA subfamily.</text>
</comment>
<evidence type="ECO:0000313" key="16">
    <source>
        <dbReference type="Proteomes" id="UP000076830"/>
    </source>
</evidence>
<evidence type="ECO:0000313" key="15">
    <source>
        <dbReference type="EMBL" id="ANB19041.1"/>
    </source>
</evidence>
<dbReference type="GO" id="GO:1990077">
    <property type="term" value="C:primosome complex"/>
    <property type="evidence" value="ECO:0007669"/>
    <property type="project" value="UniProtKB-UniRule"/>
</dbReference>
<accession>A0A160DXK9</accession>
<keyword evidence="16" id="KW-1185">Reference proteome</keyword>
<comment type="cofactor">
    <cofactor evidence="12">
        <name>Zn(2+)</name>
        <dbReference type="ChEBI" id="CHEBI:29105"/>
    </cofactor>
    <text evidence="12">Binds 2 zinc ions per subunit.</text>
</comment>
<dbReference type="Gene3D" id="3.40.50.300">
    <property type="entry name" value="P-loop containing nucleotide triphosphate hydrolases"/>
    <property type="match status" value="2"/>
</dbReference>
<evidence type="ECO:0000256" key="7">
    <source>
        <dbReference type="ARBA" id="ARBA00022833"/>
    </source>
</evidence>
<comment type="catalytic activity">
    <reaction evidence="11 12">
        <text>ATP + H2O = ADP + phosphate + H(+)</text>
        <dbReference type="Rhea" id="RHEA:13065"/>
        <dbReference type="ChEBI" id="CHEBI:15377"/>
        <dbReference type="ChEBI" id="CHEBI:15378"/>
        <dbReference type="ChEBI" id="CHEBI:30616"/>
        <dbReference type="ChEBI" id="CHEBI:43474"/>
        <dbReference type="ChEBI" id="CHEBI:456216"/>
        <dbReference type="EC" id="5.6.2.4"/>
    </reaction>
</comment>
<dbReference type="SMART" id="SM00487">
    <property type="entry name" value="DEXDc"/>
    <property type="match status" value="1"/>
</dbReference>
<keyword evidence="4 12" id="KW-0547">Nucleotide-binding</keyword>
<name>A0A160DXK9_9GAMM</name>
<dbReference type="Pfam" id="PF00270">
    <property type="entry name" value="DEAD"/>
    <property type="match status" value="1"/>
</dbReference>
<feature type="binding site" evidence="12">
    <location>
        <position position="472"/>
    </location>
    <ligand>
        <name>Zn(2+)</name>
        <dbReference type="ChEBI" id="CHEBI:29105"/>
        <label>2</label>
    </ligand>
</feature>
<dbReference type="InterPro" id="IPR001650">
    <property type="entry name" value="Helicase_C-like"/>
</dbReference>
<dbReference type="Pfam" id="PF17764">
    <property type="entry name" value="PriA_3primeBD"/>
    <property type="match status" value="1"/>
</dbReference>
<dbReference type="InterPro" id="IPR027417">
    <property type="entry name" value="P-loop_NTPase"/>
</dbReference>
<comment type="catalytic activity">
    <reaction evidence="12">
        <text>Couples ATP hydrolysis with the unwinding of duplex DNA by translocating in the 3'-5' direction.</text>
        <dbReference type="EC" id="5.6.2.4"/>
    </reaction>
</comment>
<dbReference type="Pfam" id="PF18074">
    <property type="entry name" value="PriA_C"/>
    <property type="match status" value="1"/>
</dbReference>
<keyword evidence="2 12" id="KW-0235">DNA replication</keyword>
<feature type="binding site" evidence="12">
    <location>
        <position position="445"/>
    </location>
    <ligand>
        <name>Zn(2+)</name>
        <dbReference type="ChEBI" id="CHEBI:29105"/>
        <label>1</label>
    </ligand>
</feature>
<dbReference type="GO" id="GO:0006269">
    <property type="term" value="P:DNA replication, synthesis of primer"/>
    <property type="evidence" value="ECO:0007669"/>
    <property type="project" value="UniProtKB-KW"/>
</dbReference>
<feature type="binding site" evidence="12">
    <location>
        <position position="451"/>
    </location>
    <ligand>
        <name>Zn(2+)</name>
        <dbReference type="ChEBI" id="CHEBI:29105"/>
        <label>2</label>
    </ligand>
</feature>
<sequence>MSDDLPAAPQAIVRVAVPVPLAQAFDYAVPAGVPIPARGCRVRVPFGRRDTVGVVVGHAEAAAVAPGRLKPIGEVLDPAPWLTEELLGSLEWASRYYHHPLGEVLEAALPQALRSARTPPTEDEEVWFLEDAGRQARENPGRRRGTRPDRLLDQLAEGAVAAALLDLRLPGWRAAARSLRQRGWVGCRRVPVASAPPRPSPGPPLNTEQAAVVAAVAAEPDRFVPILLHGVTGSGKTEVYLDLIGSCIARGRQALVLVPEIALTPQMLRRFRERLGVTIAVLHSGLGEVERARAWLAAARGDAPVVLGTRSAVFVPLPRPGLLVVDEEHDTSYKQQEGFRYHARDLALVRAKALQVPVVLGSATPSLESLANAEAGRYRHLHLRQRAGSARPPDLHIVDLRRQPLQHGLAEPALAAIRACLDRGEQALVFRNRRGYAPVLQCRDCGWSAQCRRCDRPMTLHRGRSRLICHHCGAEQPVPPGCPACGGLAIVPQGHGTERLEDVLRARFPDVPIVRIDRDTTRSRRARDALLDGLADEAPRILVGTQILAKGHDLARLSLVVLVSIDEGLFSVDFRAGERLGQLIVQVAGRAGRASRPGQVWLQTHHPDHPLLATLRGGGYRALAQALLEERRQAQLPPYGYLALLRAEAEDPALLEQFLSAACRVRPAPEGVRLQGPLSAPMPRRAGAHRGQVIVEADERGPLQGYLTSWLPQVAALPGGRQLRWSIDVDPIDLF</sequence>
<feature type="binding site" evidence="12">
    <location>
        <position position="469"/>
    </location>
    <ligand>
        <name>Zn(2+)</name>
        <dbReference type="ChEBI" id="CHEBI:29105"/>
        <label>2</label>
    </ligand>
</feature>
<evidence type="ECO:0000259" key="14">
    <source>
        <dbReference type="PROSITE" id="PS51194"/>
    </source>
</evidence>
<evidence type="ECO:0000256" key="9">
    <source>
        <dbReference type="ARBA" id="ARBA00023125"/>
    </source>
</evidence>
<evidence type="ECO:0000256" key="2">
    <source>
        <dbReference type="ARBA" id="ARBA00022705"/>
    </source>
</evidence>
<dbReference type="InterPro" id="IPR014001">
    <property type="entry name" value="Helicase_ATP-bd"/>
</dbReference>
<feature type="binding site" evidence="12">
    <location>
        <position position="482"/>
    </location>
    <ligand>
        <name>Zn(2+)</name>
        <dbReference type="ChEBI" id="CHEBI:29105"/>
        <label>1</label>
    </ligand>
</feature>
<evidence type="ECO:0000256" key="6">
    <source>
        <dbReference type="ARBA" id="ARBA00022806"/>
    </source>
</evidence>
<dbReference type="Proteomes" id="UP000076830">
    <property type="component" value="Chromosome"/>
</dbReference>
<evidence type="ECO:0000256" key="8">
    <source>
        <dbReference type="ARBA" id="ARBA00022840"/>
    </source>
</evidence>
<dbReference type="Pfam" id="PF18319">
    <property type="entry name" value="Zn_ribbon_PriA"/>
    <property type="match status" value="1"/>
</dbReference>
<dbReference type="EMBL" id="CP015249">
    <property type="protein sequence ID" value="ANB19041.1"/>
    <property type="molecule type" value="Genomic_DNA"/>
</dbReference>
<protein>
    <recommendedName>
        <fullName evidence="12">Replication restart protein PriA</fullName>
    </recommendedName>
    <alternativeName>
        <fullName evidence="12">ATP-dependent DNA helicase PriA</fullName>
        <ecNumber evidence="12">5.6.2.4</ecNumber>
    </alternativeName>
    <alternativeName>
        <fullName evidence="12">DNA 3'-5' helicase PriA</fullName>
    </alternativeName>
</protein>
<dbReference type="InterPro" id="IPR042115">
    <property type="entry name" value="PriA_3primeBD_sf"/>
</dbReference>
<keyword evidence="9 12" id="KW-0238">DNA-binding</keyword>
<comment type="function">
    <text evidence="12">Initiates the restart of stalled replication forks, which reloads the replicative helicase on sites other than the origin of replication. Recognizes and binds to abandoned replication forks and remodels them to uncover a helicase loading site. Promotes assembly of the primosome at these replication forks.</text>
</comment>
<feature type="binding site" evidence="12">
    <location>
        <position position="442"/>
    </location>
    <ligand>
        <name>Zn(2+)</name>
        <dbReference type="ChEBI" id="CHEBI:29105"/>
        <label>1</label>
    </ligand>
</feature>
<dbReference type="InterPro" id="IPR005259">
    <property type="entry name" value="PriA"/>
</dbReference>
<dbReference type="EC" id="5.6.2.4" evidence="12"/>
<dbReference type="HAMAP" id="MF_00983">
    <property type="entry name" value="PriA"/>
    <property type="match status" value="1"/>
</dbReference>
<dbReference type="GO" id="GO:0008270">
    <property type="term" value="F:zinc ion binding"/>
    <property type="evidence" value="ECO:0007669"/>
    <property type="project" value="UniProtKB-UniRule"/>
</dbReference>
<dbReference type="GO" id="GO:0005524">
    <property type="term" value="F:ATP binding"/>
    <property type="evidence" value="ECO:0007669"/>
    <property type="project" value="UniProtKB-UniRule"/>
</dbReference>
<proteinExistence type="inferred from homology"/>
<dbReference type="InterPro" id="IPR011545">
    <property type="entry name" value="DEAD/DEAH_box_helicase_dom"/>
</dbReference>
<evidence type="ECO:0000256" key="1">
    <source>
        <dbReference type="ARBA" id="ARBA00022515"/>
    </source>
</evidence>
<evidence type="ECO:0000256" key="4">
    <source>
        <dbReference type="ARBA" id="ARBA00022741"/>
    </source>
</evidence>
<dbReference type="PANTHER" id="PTHR30580">
    <property type="entry name" value="PRIMOSOMAL PROTEIN N"/>
    <property type="match status" value="1"/>
</dbReference>
<dbReference type="OrthoDB" id="9759544at2"/>
<dbReference type="AlphaFoldDB" id="A0A160DXK9"/>
<dbReference type="SUPFAM" id="SSF52540">
    <property type="entry name" value="P-loop containing nucleoside triphosphate hydrolases"/>
    <property type="match status" value="1"/>
</dbReference>
<dbReference type="FunFam" id="3.40.50.300:FF:000489">
    <property type="entry name" value="Primosome assembly protein PriA"/>
    <property type="match status" value="1"/>
</dbReference>
<dbReference type="NCBIfam" id="NF004067">
    <property type="entry name" value="PRK05580.1-4"/>
    <property type="match status" value="1"/>
</dbReference>
<keyword evidence="8 12" id="KW-0067">ATP-binding</keyword>
<keyword evidence="7 12" id="KW-0862">Zinc</keyword>
<reference evidence="15 16" key="1">
    <citation type="submission" date="2016-04" db="EMBL/GenBank/DDBJ databases">
        <title>Complete genome sequence of Dokdonella koreensis DS-123T.</title>
        <authorList>
            <person name="Kim J.F."/>
            <person name="Lee H."/>
            <person name="Kwak M.-J."/>
        </authorList>
    </citation>
    <scope>NUCLEOTIDE SEQUENCE [LARGE SCALE GENOMIC DNA]</scope>
    <source>
        <strain evidence="15 16">DS-123</strain>
    </source>
</reference>
<keyword evidence="6 12" id="KW-0347">Helicase</keyword>
<dbReference type="GO" id="GO:0016887">
    <property type="term" value="F:ATP hydrolysis activity"/>
    <property type="evidence" value="ECO:0007669"/>
    <property type="project" value="RHEA"/>
</dbReference>
<dbReference type="GO" id="GO:0006270">
    <property type="term" value="P:DNA replication initiation"/>
    <property type="evidence" value="ECO:0007669"/>
    <property type="project" value="TreeGrafter"/>
</dbReference>
<dbReference type="KEGG" id="dko:I596_3049"/>
<keyword evidence="1 12" id="KW-0639">Primosome</keyword>
<feature type="binding site" evidence="12">
    <location>
        <position position="454"/>
    </location>
    <ligand>
        <name>Zn(2+)</name>
        <dbReference type="ChEBI" id="CHEBI:29105"/>
        <label>2</label>
    </ligand>
</feature>
<dbReference type="GO" id="GO:0006310">
    <property type="term" value="P:DNA recombination"/>
    <property type="evidence" value="ECO:0007669"/>
    <property type="project" value="InterPro"/>
</dbReference>
<evidence type="ECO:0000256" key="5">
    <source>
        <dbReference type="ARBA" id="ARBA00022801"/>
    </source>
</evidence>
<comment type="subunit">
    <text evidence="12">Component of the replication restart primosome.</text>
</comment>
<dbReference type="PATRIC" id="fig|1300342.3.peg.2975"/>
<dbReference type="Pfam" id="PF00271">
    <property type="entry name" value="Helicase_C"/>
    <property type="match status" value="1"/>
</dbReference>
<gene>
    <name evidence="12" type="primary">priA</name>
    <name evidence="15" type="ORF">I596_3049</name>
</gene>
<evidence type="ECO:0000256" key="12">
    <source>
        <dbReference type="HAMAP-Rule" id="MF_00983"/>
    </source>
</evidence>
<dbReference type="InterPro" id="IPR041222">
    <property type="entry name" value="PriA_3primeBD"/>
</dbReference>
<dbReference type="GO" id="GO:0006302">
    <property type="term" value="P:double-strand break repair"/>
    <property type="evidence" value="ECO:0007669"/>
    <property type="project" value="InterPro"/>
</dbReference>
<dbReference type="NCBIfam" id="TIGR00595">
    <property type="entry name" value="priA"/>
    <property type="match status" value="1"/>
</dbReference>
<dbReference type="SMART" id="SM00490">
    <property type="entry name" value="HELICc"/>
    <property type="match status" value="1"/>
</dbReference>
<evidence type="ECO:0000256" key="11">
    <source>
        <dbReference type="ARBA" id="ARBA00048988"/>
    </source>
</evidence>
<dbReference type="Gene3D" id="3.40.1440.60">
    <property type="entry name" value="PriA, 3(prime) DNA-binding domain"/>
    <property type="match status" value="1"/>
</dbReference>
<evidence type="ECO:0000259" key="13">
    <source>
        <dbReference type="PROSITE" id="PS51192"/>
    </source>
</evidence>
<dbReference type="CDD" id="cd17929">
    <property type="entry name" value="DEXHc_priA"/>
    <property type="match status" value="1"/>
</dbReference>
<dbReference type="InterPro" id="IPR041236">
    <property type="entry name" value="PriA_C"/>
</dbReference>
<feature type="domain" description="Helicase ATP-binding" evidence="13">
    <location>
        <begin position="217"/>
        <end position="383"/>
    </location>
</feature>
<dbReference type="GO" id="GO:0043138">
    <property type="term" value="F:3'-5' DNA helicase activity"/>
    <property type="evidence" value="ECO:0007669"/>
    <property type="project" value="UniProtKB-EC"/>
</dbReference>
<evidence type="ECO:0000256" key="10">
    <source>
        <dbReference type="ARBA" id="ARBA00023235"/>
    </source>
</evidence>
<dbReference type="STRING" id="1300342.I596_3049"/>
<dbReference type="PANTHER" id="PTHR30580:SF0">
    <property type="entry name" value="PRIMOSOMAL PROTEIN N"/>
    <property type="match status" value="1"/>
</dbReference>
<evidence type="ECO:0000256" key="3">
    <source>
        <dbReference type="ARBA" id="ARBA00022723"/>
    </source>
</evidence>
<dbReference type="InterPro" id="IPR040498">
    <property type="entry name" value="PriA_CRR"/>
</dbReference>
<feature type="domain" description="Helicase C-terminal" evidence="14">
    <location>
        <begin position="477"/>
        <end position="639"/>
    </location>
</feature>
<dbReference type="FunFam" id="3.40.1440.60:FF:000001">
    <property type="entry name" value="Primosomal protein N"/>
    <property type="match status" value="1"/>
</dbReference>
<keyword evidence="10 12" id="KW-0413">Isomerase</keyword>